<reference evidence="2 3" key="1">
    <citation type="submission" date="2023-08" db="EMBL/GenBank/DDBJ databases">
        <title>Draft genome sequence of Algoriphagus confluentis.</title>
        <authorList>
            <person name="Takatani N."/>
            <person name="Hosokawa M."/>
            <person name="Sawabe T."/>
        </authorList>
    </citation>
    <scope>NUCLEOTIDE SEQUENCE [LARGE SCALE GENOMIC DNA]</scope>
    <source>
        <strain evidence="2 3">NBRC 111222</strain>
    </source>
</reference>
<sequence length="636" mass="73921">MNSLQEFYNTLDVSDFDKSNEGEICDRLKQLTNLLSSKKSKDAGLSELEREAFSIQKSFDYKNEPGNGKVAGLSWQFSGTQTLENGEVIPFYWPNVAAYSINEFNYFEERFRNCRNQYAKAEYGLLVYFGKMTDFSNHKTFKSHLYQNLFDLAKRYFEKVNSQENPKGYTLYFFDSVEKALKIAIEAKLEGELKQILNYVLNRLYDWDIRKPGTLRVVSDLVGIIVQNINWFKKAESDFDKVIEKCFEAAEHLKNHNKWGSISVLSLCISLQKKLQKPTESYIAKKANLYEELADEAEKAGNNSAVSLVEDSIRLFKQVKSKSDLDRLQRKYAHLRGKFKLGKFSQELESEATRDLLRRIKESVSISNEQEIIGLLIRCPWYPSLEMARQMSEESANKSVFLTLIPTVVLDKFGNTIERFTSDAEKIEHNFLSTYGFNFQIGTQTLVRFFWEAFHAKKLSFESILGHLESTWLNEEIERNYYGQAAKIKPLDILKPPIKYFFVELERYRLDNSYNPDIVTVIDSLTLKIEGLIRYFVERLGIPTFKFKDSIAIEKLLDDLLADLAHMPEGNPDQKTNFDEDDRFLIKYVMTSKSGYNLRNKVAHCLLDVDEYSLGFVIVLLCIILKLTKYKFIKRD</sequence>
<feature type="domain" description="DUF4209" evidence="1">
    <location>
        <begin position="530"/>
        <end position="626"/>
    </location>
</feature>
<proteinExistence type="predicted"/>
<comment type="caution">
    <text evidence="2">The sequence shown here is derived from an EMBL/GenBank/DDBJ whole genome shotgun (WGS) entry which is preliminary data.</text>
</comment>
<dbReference type="Pfam" id="PF13910">
    <property type="entry name" value="DUF4209"/>
    <property type="match status" value="1"/>
</dbReference>
<keyword evidence="3" id="KW-1185">Reference proteome</keyword>
<evidence type="ECO:0000259" key="1">
    <source>
        <dbReference type="Pfam" id="PF13910"/>
    </source>
</evidence>
<dbReference type="RefSeq" id="WP_338222369.1">
    <property type="nucleotide sequence ID" value="NZ_BTPD01000001.1"/>
</dbReference>
<accession>A0ABQ6PIN9</accession>
<name>A0ABQ6PIN9_9BACT</name>
<dbReference type="InterPro" id="IPR025209">
    <property type="entry name" value="DUF4209"/>
</dbReference>
<evidence type="ECO:0000313" key="2">
    <source>
        <dbReference type="EMBL" id="GMQ27558.1"/>
    </source>
</evidence>
<dbReference type="EMBL" id="BTPD01000001">
    <property type="protein sequence ID" value="GMQ27558.1"/>
    <property type="molecule type" value="Genomic_DNA"/>
</dbReference>
<dbReference type="Proteomes" id="UP001338309">
    <property type="component" value="Unassembled WGS sequence"/>
</dbReference>
<protein>
    <recommendedName>
        <fullName evidence="1">DUF4209 domain-containing protein</fullName>
    </recommendedName>
</protein>
<gene>
    <name evidence="2" type="ORF">Aconfl_02000</name>
</gene>
<organism evidence="2 3">
    <name type="scientific">Algoriphagus confluentis</name>
    <dbReference type="NCBI Taxonomy" id="1697556"/>
    <lineage>
        <taxon>Bacteria</taxon>
        <taxon>Pseudomonadati</taxon>
        <taxon>Bacteroidota</taxon>
        <taxon>Cytophagia</taxon>
        <taxon>Cytophagales</taxon>
        <taxon>Cyclobacteriaceae</taxon>
        <taxon>Algoriphagus</taxon>
    </lineage>
</organism>
<evidence type="ECO:0000313" key="3">
    <source>
        <dbReference type="Proteomes" id="UP001338309"/>
    </source>
</evidence>